<evidence type="ECO:0000256" key="8">
    <source>
        <dbReference type="ARBA" id="ARBA00023002"/>
    </source>
</evidence>
<dbReference type="PANTHER" id="PTHR10209">
    <property type="entry name" value="OXIDOREDUCTASE, 2OG-FE II OXYGENASE FAMILY PROTEIN"/>
    <property type="match status" value="1"/>
</dbReference>
<dbReference type="Gramene" id="OIT38623">
    <property type="protein sequence ID" value="OIT38623"/>
    <property type="gene ID" value="A4A49_21387"/>
</dbReference>
<comment type="pathway">
    <text evidence="2">Phenylpropanoid metabolism.</text>
</comment>
<keyword evidence="14" id="KW-1185">Reference proteome</keyword>
<dbReference type="AlphaFoldDB" id="A0A314LAV3"/>
<evidence type="ECO:0000256" key="5">
    <source>
        <dbReference type="ARBA" id="ARBA00022723"/>
    </source>
</evidence>
<dbReference type="PANTHER" id="PTHR10209:SF591">
    <property type="entry name" value="2OG-FE(II) OXYGENASE FAMILY OXIDOREDUCTASE"/>
    <property type="match status" value="1"/>
</dbReference>
<evidence type="ECO:0000256" key="1">
    <source>
        <dbReference type="ARBA" id="ARBA00001961"/>
    </source>
</evidence>
<dbReference type="GO" id="GO:0046872">
    <property type="term" value="F:metal ion binding"/>
    <property type="evidence" value="ECO:0007669"/>
    <property type="project" value="UniProtKB-KW"/>
</dbReference>
<evidence type="ECO:0000256" key="10">
    <source>
        <dbReference type="ARBA" id="ARBA00048503"/>
    </source>
</evidence>
<dbReference type="InterPro" id="IPR044861">
    <property type="entry name" value="IPNS-like_FE2OG_OXY"/>
</dbReference>
<comment type="cofactor">
    <cofactor evidence="1">
        <name>L-ascorbate</name>
        <dbReference type="ChEBI" id="CHEBI:38290"/>
    </cofactor>
</comment>
<evidence type="ECO:0000256" key="9">
    <source>
        <dbReference type="ARBA" id="ARBA00023004"/>
    </source>
</evidence>
<dbReference type="InterPro" id="IPR027443">
    <property type="entry name" value="IPNS-like_sf"/>
</dbReference>
<protein>
    <recommendedName>
        <fullName evidence="4">feruloyl-CoA 6-hydroxylase</fullName>
        <ecNumber evidence="4">1.14.11.61</ecNumber>
    </recommendedName>
</protein>
<comment type="caution">
    <text evidence="13">The sequence shown here is derived from an EMBL/GenBank/DDBJ whole genome shotgun (WGS) entry which is preliminary data.</text>
</comment>
<dbReference type="Pfam" id="PF14226">
    <property type="entry name" value="DIOX_N"/>
    <property type="match status" value="1"/>
</dbReference>
<organism evidence="13 14">
    <name type="scientific">Nicotiana attenuata</name>
    <name type="common">Coyote tobacco</name>
    <dbReference type="NCBI Taxonomy" id="49451"/>
    <lineage>
        <taxon>Eukaryota</taxon>
        <taxon>Viridiplantae</taxon>
        <taxon>Streptophyta</taxon>
        <taxon>Embryophyta</taxon>
        <taxon>Tracheophyta</taxon>
        <taxon>Spermatophyta</taxon>
        <taxon>Magnoliopsida</taxon>
        <taxon>eudicotyledons</taxon>
        <taxon>Gunneridae</taxon>
        <taxon>Pentapetalae</taxon>
        <taxon>asterids</taxon>
        <taxon>lamiids</taxon>
        <taxon>Solanales</taxon>
        <taxon>Solanaceae</taxon>
        <taxon>Nicotianoideae</taxon>
        <taxon>Nicotianeae</taxon>
        <taxon>Nicotiana</taxon>
    </lineage>
</organism>
<comment type="catalytic activity">
    <reaction evidence="10">
        <text>(E)-feruloyl-CoA + 2-oxoglutarate + O2 = (E)-6-hydroxyferuloyl-CoA + succinate + CO2</text>
        <dbReference type="Rhea" id="RHEA:57856"/>
        <dbReference type="ChEBI" id="CHEBI:15379"/>
        <dbReference type="ChEBI" id="CHEBI:16526"/>
        <dbReference type="ChEBI" id="CHEBI:16810"/>
        <dbReference type="ChEBI" id="CHEBI:30031"/>
        <dbReference type="ChEBI" id="CHEBI:87305"/>
        <dbReference type="ChEBI" id="CHEBI:142390"/>
        <dbReference type="EC" id="1.14.11.61"/>
    </reaction>
</comment>
<evidence type="ECO:0000313" key="13">
    <source>
        <dbReference type="EMBL" id="OIT38623.1"/>
    </source>
</evidence>
<reference evidence="13" key="1">
    <citation type="submission" date="2016-11" db="EMBL/GenBank/DDBJ databases">
        <title>The genome of Nicotiana attenuata.</title>
        <authorList>
            <person name="Xu S."/>
            <person name="Brockmoeller T."/>
            <person name="Gaquerel E."/>
            <person name="Navarro A."/>
            <person name="Kuhl H."/>
            <person name="Gase K."/>
            <person name="Ling Z."/>
            <person name="Zhou W."/>
            <person name="Kreitzer C."/>
            <person name="Stanke M."/>
            <person name="Tang H."/>
            <person name="Lyons E."/>
            <person name="Pandey P."/>
            <person name="Pandey S.P."/>
            <person name="Timmermann B."/>
            <person name="Baldwin I.T."/>
        </authorList>
    </citation>
    <scope>NUCLEOTIDE SEQUENCE [LARGE SCALE GENOMIC DNA]</scope>
    <source>
        <strain evidence="13">UT</strain>
    </source>
</reference>
<keyword evidence="6" id="KW-0847">Vitamin C</keyword>
<keyword evidence="5 11" id="KW-0479">Metal-binding</keyword>
<gene>
    <name evidence="13" type="primary">F6'H1_2</name>
    <name evidence="13" type="ORF">A4A49_21387</name>
</gene>
<dbReference type="OrthoDB" id="288590at2759"/>
<evidence type="ECO:0000256" key="6">
    <source>
        <dbReference type="ARBA" id="ARBA00022896"/>
    </source>
</evidence>
<dbReference type="GO" id="GO:0009805">
    <property type="term" value="P:coumarin biosynthetic process"/>
    <property type="evidence" value="ECO:0007669"/>
    <property type="project" value="UniProtKB-ARBA"/>
</dbReference>
<feature type="domain" description="Fe2OG dioxygenase" evidence="12">
    <location>
        <begin position="204"/>
        <end position="308"/>
    </location>
</feature>
<dbReference type="EMBL" id="MJEQ01000187">
    <property type="protein sequence ID" value="OIT38623.1"/>
    <property type="molecule type" value="Genomic_DNA"/>
</dbReference>
<dbReference type="SMR" id="A0A314LAV3"/>
<dbReference type="GO" id="GO:0002238">
    <property type="term" value="P:response to molecule of fungal origin"/>
    <property type="evidence" value="ECO:0007669"/>
    <property type="project" value="UniProtKB-ARBA"/>
</dbReference>
<comment type="similarity">
    <text evidence="3 11">Belongs to the iron/ascorbate-dependent oxidoreductase family.</text>
</comment>
<evidence type="ECO:0000313" key="14">
    <source>
        <dbReference type="Proteomes" id="UP000187609"/>
    </source>
</evidence>
<evidence type="ECO:0000256" key="4">
    <source>
        <dbReference type="ARBA" id="ARBA00012885"/>
    </source>
</evidence>
<dbReference type="GO" id="GO:0031418">
    <property type="term" value="F:L-ascorbic acid binding"/>
    <property type="evidence" value="ECO:0007669"/>
    <property type="project" value="UniProtKB-KW"/>
</dbReference>
<keyword evidence="8 11" id="KW-0560">Oxidoreductase</keyword>
<evidence type="ECO:0000256" key="3">
    <source>
        <dbReference type="ARBA" id="ARBA00008056"/>
    </source>
</evidence>
<dbReference type="Proteomes" id="UP000187609">
    <property type="component" value="Unassembled WGS sequence"/>
</dbReference>
<name>A0A314LAV3_NICAT</name>
<dbReference type="InterPro" id="IPR005123">
    <property type="entry name" value="Oxoglu/Fe-dep_dioxygenase_dom"/>
</dbReference>
<evidence type="ECO:0000256" key="11">
    <source>
        <dbReference type="RuleBase" id="RU003682"/>
    </source>
</evidence>
<dbReference type="SUPFAM" id="SSF51197">
    <property type="entry name" value="Clavaminate synthase-like"/>
    <property type="match status" value="1"/>
</dbReference>
<proteinExistence type="inferred from homology"/>
<evidence type="ECO:0000256" key="2">
    <source>
        <dbReference type="ARBA" id="ARBA00004918"/>
    </source>
</evidence>
<keyword evidence="7" id="KW-0223">Dioxygenase</keyword>
<keyword evidence="9 11" id="KW-0408">Iron</keyword>
<dbReference type="GeneID" id="109239161"/>
<dbReference type="KEGG" id="nau:109239161"/>
<dbReference type="InterPro" id="IPR026992">
    <property type="entry name" value="DIOX_N"/>
</dbReference>
<evidence type="ECO:0000259" key="12">
    <source>
        <dbReference type="PROSITE" id="PS51471"/>
    </source>
</evidence>
<dbReference type="PROSITE" id="PS51471">
    <property type="entry name" value="FE2OG_OXY"/>
    <property type="match status" value="1"/>
</dbReference>
<accession>A0A314LAV3</accession>
<dbReference type="GO" id="GO:0016706">
    <property type="term" value="F:2-oxoglutarate-dependent dioxygenase activity"/>
    <property type="evidence" value="ECO:0007669"/>
    <property type="project" value="UniProtKB-ARBA"/>
</dbReference>
<dbReference type="Gene3D" id="2.60.120.330">
    <property type="entry name" value="B-lactam Antibiotic, Isopenicillin N Synthase, Chain"/>
    <property type="match status" value="1"/>
</dbReference>
<dbReference type="EC" id="1.14.11.61" evidence="4"/>
<dbReference type="Pfam" id="PF03171">
    <property type="entry name" value="2OG-FeII_Oxy"/>
    <property type="match status" value="1"/>
</dbReference>
<evidence type="ECO:0000256" key="7">
    <source>
        <dbReference type="ARBA" id="ARBA00022964"/>
    </source>
</evidence>
<sequence>MPPAEVPNSSDLIDFLVNKGNGVKGLSQIGLKNVPEKFIQPQEERLDFTQLVSSESIPIIDFSNCDDPKVAESICDAAEKWGFFQIINHGIPVEVLENVLEAGHKFFELPVEERRKYLKENSPTHTVQLKTSFSPLAEKVLEWKDYLFHIYDSEDESSTMLWPAVSKDQVLEYMKWAKPVTVKLLEVLLKGLNVKQIDEAMKSVVMGTLIVNLIHYPTCPNPELTAGAGRHADVSSITMLLQDDVGGLYVREPKGDCWIHVAPVKGALVINIGDVLQIMSNDRYKSVEHRVIVNANRNRVSVPIFVNPAPDAVLDPLPQVLENGEKPFYKQVIYSDYFNYFFSKGHEGKQAIEFAKL</sequence>
<dbReference type="STRING" id="49451.A0A314LAV3"/>
<dbReference type="FunFam" id="2.60.120.330:FF:000023">
    <property type="entry name" value="Feruloyl CoA ortho-hydroxylase 1"/>
    <property type="match status" value="1"/>
</dbReference>